<dbReference type="SUPFAM" id="SSF52317">
    <property type="entry name" value="Class I glutamine amidotransferase-like"/>
    <property type="match status" value="2"/>
</dbReference>
<evidence type="ECO:0000259" key="12">
    <source>
        <dbReference type="Pfam" id="PF06418"/>
    </source>
</evidence>
<comment type="function">
    <text evidence="9">Catalyzes the ATP-dependent amination of UTP to CTP with either L-glutamine or ammonia as the source of nitrogen.</text>
</comment>
<dbReference type="Gene3D" id="3.40.50.880">
    <property type="match status" value="1"/>
</dbReference>
<dbReference type="EMBL" id="JBEFKJ010000003">
    <property type="protein sequence ID" value="KAL2047233.1"/>
    <property type="molecule type" value="Genomic_DNA"/>
</dbReference>
<dbReference type="EC" id="6.3.4.2" evidence="9"/>
<gene>
    <name evidence="13" type="ORF">N7G274_001252</name>
</gene>
<keyword evidence="6 9" id="KW-0315">Glutamine amidotransferase</keyword>
<evidence type="ECO:0000256" key="10">
    <source>
        <dbReference type="SAM" id="MobiDB-lite"/>
    </source>
</evidence>
<evidence type="ECO:0000313" key="13">
    <source>
        <dbReference type="EMBL" id="KAL2047233.1"/>
    </source>
</evidence>
<feature type="domain" description="Glutamine amidotransferase" evidence="11">
    <location>
        <begin position="315"/>
        <end position="458"/>
    </location>
</feature>
<feature type="domain" description="CTP synthase N-terminal" evidence="12">
    <location>
        <begin position="2"/>
        <end position="269"/>
    </location>
</feature>
<comment type="caution">
    <text evidence="13">The sequence shown here is derived from an EMBL/GenBank/DDBJ whole genome shotgun (WGS) entry which is preliminary data.</text>
</comment>
<dbReference type="PROSITE" id="PS51273">
    <property type="entry name" value="GATASE_TYPE_1"/>
    <property type="match status" value="1"/>
</dbReference>
<dbReference type="PANTHER" id="PTHR11550:SF0">
    <property type="entry name" value="CTP SYNTHASE-RELATED"/>
    <property type="match status" value="1"/>
</dbReference>
<evidence type="ECO:0000256" key="3">
    <source>
        <dbReference type="ARBA" id="ARBA00022598"/>
    </source>
</evidence>
<keyword evidence="5 9" id="KW-0067">ATP-binding</keyword>
<keyword evidence="3 9" id="KW-0436">Ligase</keyword>
<dbReference type="CDD" id="cd03113">
    <property type="entry name" value="CTPS_N"/>
    <property type="match status" value="1"/>
</dbReference>
<dbReference type="CDD" id="cd01746">
    <property type="entry name" value="GATase1_CTP_Synthase"/>
    <property type="match status" value="1"/>
</dbReference>
<evidence type="ECO:0000256" key="2">
    <source>
        <dbReference type="ARBA" id="ARBA00007533"/>
    </source>
</evidence>
<comment type="pathway">
    <text evidence="1 9">Pyrimidine metabolism; CTP biosynthesis via de novo pathway; CTP from UDP: step 2/2.</text>
</comment>
<evidence type="ECO:0000313" key="14">
    <source>
        <dbReference type="Proteomes" id="UP001590950"/>
    </source>
</evidence>
<dbReference type="SUPFAM" id="SSF52540">
    <property type="entry name" value="P-loop containing nucleoside triphosphate hydrolases"/>
    <property type="match status" value="1"/>
</dbReference>
<dbReference type="Gene3D" id="3.40.50.300">
    <property type="entry name" value="P-loop containing nucleotide triphosphate hydrolases"/>
    <property type="match status" value="1"/>
</dbReference>
<sequence>MKYVLVSGGVISGIGKGVIASSTGLLLKTIGLKVSSIKVDPYMNVDAGTMAPTEHGEVFVLDDGGEVDLDLGNYERYLNITLTRENNITTGKIYQHVIERERRGEYLGKTVQVVPHLTDAVQDWIERVARIPVDDTNEEPDVCIIELGGTVGDIESGPFIEAMRQLRRRAGKDNFLQIHVSLVPLVNGEQKTKPTQAAIRDVKSAGLSPDLIACRCAEPLGKEATDKISRFCDVDPDQVIAVHDVASTYHVPLLLEKQGLITHLRSIFRLDALSIAPSLIKKGVQTWHAWRSLTKSQEHLHQSVTIALVGKYTTLHDSYLSVVKSLEHSAMACSRKLNLVWIDASHLEESVRISSPADFHTAWRDLCTAEGILVPGGFGVRGTPGMISAIRWAREKGIPFLGICLGMQLAVIEYARHVCKITKADSTEFEERTEAPVIINMPEISKTILGGTMRLGLRNTIFQDGSGWSRLRKLYAKATNNLPNGDLSPPHLTNGTPENNFAKERSNGDSTILNASTANDPLVEDSRESIAPPMVISERHRHRYEVNPARIDELTAAGLHFVGKDDTGQRMEVVELMDHPWFVGVQFHPEYLSRVLAPSKPYLGFVAASAGMLPAILNGERANLLMDGMEGVRI</sequence>
<dbReference type="InterPro" id="IPR004468">
    <property type="entry name" value="CTP_synthase"/>
</dbReference>
<dbReference type="PANTHER" id="PTHR11550">
    <property type="entry name" value="CTP SYNTHASE"/>
    <property type="match status" value="1"/>
</dbReference>
<dbReference type="Pfam" id="PF06418">
    <property type="entry name" value="CTP_synth_N"/>
    <property type="match status" value="1"/>
</dbReference>
<protein>
    <recommendedName>
        <fullName evidence="9">CTP synthase</fullName>
        <ecNumber evidence="9">6.3.4.2</ecNumber>
    </recommendedName>
    <alternativeName>
        <fullName evidence="9">UTP--ammonia ligase</fullName>
    </alternativeName>
</protein>
<dbReference type="InterPro" id="IPR033828">
    <property type="entry name" value="GATase1_CTP_Synthase"/>
</dbReference>
<dbReference type="InterPro" id="IPR027417">
    <property type="entry name" value="P-loop_NTPase"/>
</dbReference>
<dbReference type="Pfam" id="PF00117">
    <property type="entry name" value="GATase"/>
    <property type="match status" value="2"/>
</dbReference>
<evidence type="ECO:0000256" key="5">
    <source>
        <dbReference type="ARBA" id="ARBA00022840"/>
    </source>
</evidence>
<reference evidence="13 14" key="1">
    <citation type="submission" date="2024-09" db="EMBL/GenBank/DDBJ databases">
        <title>Rethinking Asexuality: The Enigmatic Case of Functional Sexual Genes in Lepraria (Stereocaulaceae).</title>
        <authorList>
            <person name="Doellman M."/>
            <person name="Sun Y."/>
            <person name="Barcenas-Pena A."/>
            <person name="Lumbsch H.T."/>
            <person name="Grewe F."/>
        </authorList>
    </citation>
    <scope>NUCLEOTIDE SEQUENCE [LARGE SCALE GENOMIC DNA]</scope>
    <source>
        <strain evidence="13 14">Mercado 3170</strain>
    </source>
</reference>
<feature type="region of interest" description="Disordered" evidence="10">
    <location>
        <begin position="505"/>
        <end position="529"/>
    </location>
</feature>
<dbReference type="NCBIfam" id="NF003792">
    <property type="entry name" value="PRK05380.1"/>
    <property type="match status" value="1"/>
</dbReference>
<dbReference type="NCBIfam" id="TIGR00337">
    <property type="entry name" value="PyrG"/>
    <property type="match status" value="1"/>
</dbReference>
<comment type="catalytic activity">
    <reaction evidence="8 9">
        <text>UTP + L-glutamine + ATP + H2O = CTP + L-glutamate + ADP + phosphate + 2 H(+)</text>
        <dbReference type="Rhea" id="RHEA:26426"/>
        <dbReference type="ChEBI" id="CHEBI:15377"/>
        <dbReference type="ChEBI" id="CHEBI:15378"/>
        <dbReference type="ChEBI" id="CHEBI:29985"/>
        <dbReference type="ChEBI" id="CHEBI:30616"/>
        <dbReference type="ChEBI" id="CHEBI:37563"/>
        <dbReference type="ChEBI" id="CHEBI:43474"/>
        <dbReference type="ChEBI" id="CHEBI:46398"/>
        <dbReference type="ChEBI" id="CHEBI:58359"/>
        <dbReference type="ChEBI" id="CHEBI:456216"/>
        <dbReference type="EC" id="6.3.4.2"/>
    </reaction>
</comment>
<evidence type="ECO:0000256" key="4">
    <source>
        <dbReference type="ARBA" id="ARBA00022741"/>
    </source>
</evidence>
<evidence type="ECO:0000256" key="1">
    <source>
        <dbReference type="ARBA" id="ARBA00005171"/>
    </source>
</evidence>
<keyword evidence="14" id="KW-1185">Reference proteome</keyword>
<feature type="domain" description="Glutamine amidotransferase" evidence="11">
    <location>
        <begin position="533"/>
        <end position="597"/>
    </location>
</feature>
<evidence type="ECO:0000256" key="6">
    <source>
        <dbReference type="ARBA" id="ARBA00022962"/>
    </source>
</evidence>
<dbReference type="InterPro" id="IPR029062">
    <property type="entry name" value="Class_I_gatase-like"/>
</dbReference>
<name>A0ABR4ANA6_9LECA</name>
<dbReference type="InterPro" id="IPR017456">
    <property type="entry name" value="CTP_synthase_N"/>
</dbReference>
<evidence type="ECO:0000256" key="8">
    <source>
        <dbReference type="ARBA" id="ARBA00047781"/>
    </source>
</evidence>
<keyword evidence="4 9" id="KW-0547">Nucleotide-binding</keyword>
<dbReference type="Proteomes" id="UP001590950">
    <property type="component" value="Unassembled WGS sequence"/>
</dbReference>
<organism evidence="13 14">
    <name type="scientific">Stereocaulon virgatum</name>
    <dbReference type="NCBI Taxonomy" id="373712"/>
    <lineage>
        <taxon>Eukaryota</taxon>
        <taxon>Fungi</taxon>
        <taxon>Dikarya</taxon>
        <taxon>Ascomycota</taxon>
        <taxon>Pezizomycotina</taxon>
        <taxon>Lecanoromycetes</taxon>
        <taxon>OSLEUM clade</taxon>
        <taxon>Lecanoromycetidae</taxon>
        <taxon>Lecanorales</taxon>
        <taxon>Lecanorineae</taxon>
        <taxon>Stereocaulaceae</taxon>
        <taxon>Stereocaulon</taxon>
    </lineage>
</organism>
<accession>A0ABR4ANA6</accession>
<keyword evidence="7 9" id="KW-0665">Pyrimidine biosynthesis</keyword>
<evidence type="ECO:0000256" key="9">
    <source>
        <dbReference type="RuleBase" id="RU810713"/>
    </source>
</evidence>
<evidence type="ECO:0000259" key="11">
    <source>
        <dbReference type="Pfam" id="PF00117"/>
    </source>
</evidence>
<feature type="compositionally biased region" description="Polar residues" evidence="10">
    <location>
        <begin position="508"/>
        <end position="519"/>
    </location>
</feature>
<comment type="similarity">
    <text evidence="2 9">Belongs to the CTP synthase family.</text>
</comment>
<proteinExistence type="inferred from homology"/>
<dbReference type="InterPro" id="IPR017926">
    <property type="entry name" value="GATASE"/>
</dbReference>
<evidence type="ECO:0000256" key="7">
    <source>
        <dbReference type="ARBA" id="ARBA00022975"/>
    </source>
</evidence>